<dbReference type="SUPFAM" id="SSF50129">
    <property type="entry name" value="GroES-like"/>
    <property type="match status" value="1"/>
</dbReference>
<dbReference type="InterPro" id="IPR002364">
    <property type="entry name" value="Quin_OxRdtase/zeta-crystal_CS"/>
</dbReference>
<dbReference type="AlphaFoldDB" id="A0A1H8TI57"/>
<dbReference type="GO" id="GO:0070402">
    <property type="term" value="F:NADPH binding"/>
    <property type="evidence" value="ECO:0007669"/>
    <property type="project" value="TreeGrafter"/>
</dbReference>
<dbReference type="EMBL" id="FOEE01000006">
    <property type="protein sequence ID" value="SEO90612.1"/>
    <property type="molecule type" value="Genomic_DNA"/>
</dbReference>
<feature type="domain" description="Enoyl reductase (ER)" evidence="3">
    <location>
        <begin position="10"/>
        <end position="318"/>
    </location>
</feature>
<dbReference type="SMART" id="SM00829">
    <property type="entry name" value="PKS_ER"/>
    <property type="match status" value="1"/>
</dbReference>
<dbReference type="InterPro" id="IPR036291">
    <property type="entry name" value="NAD(P)-bd_dom_sf"/>
</dbReference>
<dbReference type="RefSeq" id="WP_091943159.1">
    <property type="nucleotide sequence ID" value="NZ_FOEE01000006.1"/>
</dbReference>
<evidence type="ECO:0000313" key="5">
    <source>
        <dbReference type="Proteomes" id="UP000198960"/>
    </source>
</evidence>
<dbReference type="SUPFAM" id="SSF51735">
    <property type="entry name" value="NAD(P)-binding Rossmann-fold domains"/>
    <property type="match status" value="1"/>
</dbReference>
<dbReference type="Proteomes" id="UP000198960">
    <property type="component" value="Unassembled WGS sequence"/>
</dbReference>
<sequence length="320" mass="32973">MKAVFYGRNGGPEVLEYGDVPDPAAGAGQVLVRVSAVSIEGGDLIHRRTVPPTSARHVGGYQAAGVVEAVGAGVTVVRPGQRVVGQADRGSHAELFVVPQERIFPVPDGLDLDLAAPVPVLFGTASDALFEFGRLRAGETVLVQGAAGGVGVACVQLAKRAGARVIGTARGADRLERLTALGMDAGIDHSAEDIGRRARELTGGAGVDLVVDMAGGAAVPQLLDALGHRGRYVVVGAAGGGPQSFSFADLLSKQLTVSGVYLALEIHTARVHDLVRGFLEDVASGDLTVPVDSVFPLRDAARAHAHVEEGHPFGRVLLHP</sequence>
<dbReference type="PROSITE" id="PS01162">
    <property type="entry name" value="QOR_ZETA_CRYSTAL"/>
    <property type="match status" value="1"/>
</dbReference>
<evidence type="ECO:0000256" key="1">
    <source>
        <dbReference type="ARBA" id="ARBA00022857"/>
    </source>
</evidence>
<dbReference type="Pfam" id="PF08240">
    <property type="entry name" value="ADH_N"/>
    <property type="match status" value="1"/>
</dbReference>
<organism evidence="4 5">
    <name type="scientific">Trujillonella endophytica</name>
    <dbReference type="NCBI Taxonomy" id="673521"/>
    <lineage>
        <taxon>Bacteria</taxon>
        <taxon>Bacillati</taxon>
        <taxon>Actinomycetota</taxon>
        <taxon>Actinomycetes</taxon>
        <taxon>Geodermatophilales</taxon>
        <taxon>Geodermatophilaceae</taxon>
        <taxon>Trujillonella</taxon>
    </lineage>
</organism>
<dbReference type="InterPro" id="IPR013149">
    <property type="entry name" value="ADH-like_C"/>
</dbReference>
<dbReference type="Gene3D" id="3.90.180.10">
    <property type="entry name" value="Medium-chain alcohol dehydrogenases, catalytic domain"/>
    <property type="match status" value="1"/>
</dbReference>
<dbReference type="GO" id="GO:0008270">
    <property type="term" value="F:zinc ion binding"/>
    <property type="evidence" value="ECO:0007669"/>
    <property type="project" value="InterPro"/>
</dbReference>
<dbReference type="InterPro" id="IPR011032">
    <property type="entry name" value="GroES-like_sf"/>
</dbReference>
<gene>
    <name evidence="4" type="ORF">SAMN05660991_02285</name>
</gene>
<dbReference type="GO" id="GO:0016651">
    <property type="term" value="F:oxidoreductase activity, acting on NAD(P)H"/>
    <property type="evidence" value="ECO:0007669"/>
    <property type="project" value="TreeGrafter"/>
</dbReference>
<name>A0A1H8TI57_9ACTN</name>
<keyword evidence="1" id="KW-0521">NADP</keyword>
<dbReference type="InterPro" id="IPR013154">
    <property type="entry name" value="ADH-like_N"/>
</dbReference>
<accession>A0A1H8TI57</accession>
<evidence type="ECO:0000256" key="2">
    <source>
        <dbReference type="ARBA" id="ARBA00023002"/>
    </source>
</evidence>
<dbReference type="Pfam" id="PF00107">
    <property type="entry name" value="ADH_zinc_N"/>
    <property type="match status" value="1"/>
</dbReference>
<reference evidence="5" key="1">
    <citation type="submission" date="2016-10" db="EMBL/GenBank/DDBJ databases">
        <authorList>
            <person name="Varghese N."/>
            <person name="Submissions S."/>
        </authorList>
    </citation>
    <scope>NUCLEOTIDE SEQUENCE [LARGE SCALE GENOMIC DNA]</scope>
    <source>
        <strain evidence="5">DSM 45413</strain>
    </source>
</reference>
<proteinExistence type="predicted"/>
<dbReference type="PANTHER" id="PTHR48106">
    <property type="entry name" value="QUINONE OXIDOREDUCTASE PIG3-RELATED"/>
    <property type="match status" value="1"/>
</dbReference>
<protein>
    <submittedName>
        <fullName evidence="4">NADPH2:quinone reductase</fullName>
    </submittedName>
</protein>
<evidence type="ECO:0000259" key="3">
    <source>
        <dbReference type="SMART" id="SM00829"/>
    </source>
</evidence>
<keyword evidence="2" id="KW-0560">Oxidoreductase</keyword>
<dbReference type="OrthoDB" id="3339625at2"/>
<dbReference type="STRING" id="673521.SAMN05660991_02285"/>
<evidence type="ECO:0000313" key="4">
    <source>
        <dbReference type="EMBL" id="SEO90612.1"/>
    </source>
</evidence>
<dbReference type="InterPro" id="IPR020843">
    <property type="entry name" value="ER"/>
</dbReference>
<dbReference type="Gene3D" id="3.40.50.720">
    <property type="entry name" value="NAD(P)-binding Rossmann-like Domain"/>
    <property type="match status" value="1"/>
</dbReference>
<keyword evidence="5" id="KW-1185">Reference proteome</keyword>
<dbReference type="PANTHER" id="PTHR48106:SF18">
    <property type="entry name" value="QUINONE OXIDOREDUCTASE PIG3"/>
    <property type="match status" value="1"/>
</dbReference>